<name>A0A6J6NR94_9ZZZZ</name>
<dbReference type="PRINTS" id="PR00111">
    <property type="entry name" value="ABHYDROLASE"/>
</dbReference>
<organism evidence="2">
    <name type="scientific">freshwater metagenome</name>
    <dbReference type="NCBI Taxonomy" id="449393"/>
    <lineage>
        <taxon>unclassified sequences</taxon>
        <taxon>metagenomes</taxon>
        <taxon>ecological metagenomes</taxon>
    </lineage>
</organism>
<proteinExistence type="predicted"/>
<dbReference type="InterPro" id="IPR029058">
    <property type="entry name" value="AB_hydrolase_fold"/>
</dbReference>
<evidence type="ECO:0000259" key="1">
    <source>
        <dbReference type="Pfam" id="PF00561"/>
    </source>
</evidence>
<evidence type="ECO:0000313" key="2">
    <source>
        <dbReference type="EMBL" id="CAB4688666.1"/>
    </source>
</evidence>
<dbReference type="Gene3D" id="3.40.50.1820">
    <property type="entry name" value="alpha/beta hydrolase"/>
    <property type="match status" value="1"/>
</dbReference>
<sequence>MTYTRAADGVRLHYQAIGRRHGPPVLMVQGLGADKHGWDMQRLALASRYQVIALDNRGAGRSDKPFGVYSIEQMADDAVAVLDHAGIESAHVVGASMGGVISQFIALKYPERVRSLTLACTACRNHPWRRELLSSWASTASERGMGAMANEAARWVIGPRSFRRATPMLGWLGPMAFGRPTHAFVAQVRAILSADESMADELTKLNVPTLIMVGNQDILTPRGDSEELAELIPFAELAVISGAAHGLMVEHASTFNRLLLNFLDRCVAAEHAATLAAATVSDATELAS</sequence>
<dbReference type="InterPro" id="IPR000073">
    <property type="entry name" value="AB_hydrolase_1"/>
</dbReference>
<gene>
    <name evidence="2" type="ORF">UFOPK2366_00622</name>
</gene>
<feature type="domain" description="AB hydrolase-1" evidence="1">
    <location>
        <begin position="23"/>
        <end position="132"/>
    </location>
</feature>
<dbReference type="AlphaFoldDB" id="A0A6J6NR94"/>
<accession>A0A6J6NR94</accession>
<dbReference type="PANTHER" id="PTHR43433:SF5">
    <property type="entry name" value="AB HYDROLASE-1 DOMAIN-CONTAINING PROTEIN"/>
    <property type="match status" value="1"/>
</dbReference>
<protein>
    <submittedName>
        <fullName evidence="2">Unannotated protein</fullName>
    </submittedName>
</protein>
<reference evidence="2" key="1">
    <citation type="submission" date="2020-05" db="EMBL/GenBank/DDBJ databases">
        <authorList>
            <person name="Chiriac C."/>
            <person name="Salcher M."/>
            <person name="Ghai R."/>
            <person name="Kavagutti S V."/>
        </authorList>
    </citation>
    <scope>NUCLEOTIDE SEQUENCE</scope>
</reference>
<dbReference type="Pfam" id="PF00561">
    <property type="entry name" value="Abhydrolase_1"/>
    <property type="match status" value="1"/>
</dbReference>
<dbReference type="EMBL" id="CAEZXM010000093">
    <property type="protein sequence ID" value="CAB4688666.1"/>
    <property type="molecule type" value="Genomic_DNA"/>
</dbReference>
<dbReference type="SUPFAM" id="SSF53474">
    <property type="entry name" value="alpha/beta-Hydrolases"/>
    <property type="match status" value="1"/>
</dbReference>
<dbReference type="PANTHER" id="PTHR43433">
    <property type="entry name" value="HYDROLASE, ALPHA/BETA FOLD FAMILY PROTEIN"/>
    <property type="match status" value="1"/>
</dbReference>
<dbReference type="InterPro" id="IPR050471">
    <property type="entry name" value="AB_hydrolase"/>
</dbReference>